<feature type="chain" id="PRO_5039985504" description="Secreted protein" evidence="1">
    <location>
        <begin position="23"/>
        <end position="64"/>
    </location>
</feature>
<dbReference type="EMBL" id="RCML01000611">
    <property type="protein sequence ID" value="KAG2972641.1"/>
    <property type="molecule type" value="Genomic_DNA"/>
</dbReference>
<keyword evidence="1" id="KW-0732">Signal</keyword>
<evidence type="ECO:0000313" key="8">
    <source>
        <dbReference type="Proteomes" id="UP000251314"/>
    </source>
</evidence>
<dbReference type="EMBL" id="RCMI01000606">
    <property type="protein sequence ID" value="KAG2903959.1"/>
    <property type="molecule type" value="Genomic_DNA"/>
</dbReference>
<dbReference type="EMBL" id="RCMK01000589">
    <property type="protein sequence ID" value="KAG2920316.1"/>
    <property type="molecule type" value="Genomic_DNA"/>
</dbReference>
<keyword evidence="8" id="KW-1185">Reference proteome</keyword>
<protein>
    <recommendedName>
        <fullName evidence="9">Secreted protein</fullName>
    </recommendedName>
</protein>
<evidence type="ECO:0000313" key="2">
    <source>
        <dbReference type="EMBL" id="KAG2851696.1"/>
    </source>
</evidence>
<evidence type="ECO:0000313" key="4">
    <source>
        <dbReference type="EMBL" id="KAG2920316.1"/>
    </source>
</evidence>
<gene>
    <name evidence="6" type="ORF">JG687_00012511</name>
    <name evidence="7" type="ORF">PC110_g16225</name>
    <name evidence="2" type="ORF">PC113_g15681</name>
    <name evidence="3" type="ORF">PC115_g15140</name>
    <name evidence="4" type="ORF">PC117_g16524</name>
    <name evidence="5" type="ORF">PC118_g15581</name>
</gene>
<sequence>MIELRVVLASKWAAWCVLQAQGAACLVPESVSKLESQPATCSRLCGSSSRCALCACNNVKCVEA</sequence>
<dbReference type="Proteomes" id="UP000774804">
    <property type="component" value="Unassembled WGS sequence"/>
</dbReference>
<proteinExistence type="predicted"/>
<reference evidence="2" key="2">
    <citation type="submission" date="2018-10" db="EMBL/GenBank/DDBJ databases">
        <title>Effector identification in a new, highly contiguous assembly of the strawberry crown rot pathogen Phytophthora cactorum.</title>
        <authorList>
            <person name="Armitage A.D."/>
            <person name="Nellist C.F."/>
            <person name="Bates H."/>
            <person name="Vickerstaff R.J."/>
            <person name="Harrison R.J."/>
        </authorList>
    </citation>
    <scope>NUCLEOTIDE SEQUENCE</scope>
    <source>
        <strain evidence="2">15-7</strain>
        <strain evidence="3">4032</strain>
        <strain evidence="4">4040</strain>
        <strain evidence="5">P415</strain>
    </source>
</reference>
<evidence type="ECO:0000313" key="7">
    <source>
        <dbReference type="EMBL" id="RAW27383.1"/>
    </source>
</evidence>
<comment type="caution">
    <text evidence="7">The sequence shown here is derived from an EMBL/GenBank/DDBJ whole genome shotgun (WGS) entry which is preliminary data.</text>
</comment>
<evidence type="ECO:0008006" key="9">
    <source>
        <dbReference type="Google" id="ProtNLM"/>
    </source>
</evidence>
<feature type="signal peptide" evidence="1">
    <location>
        <begin position="1"/>
        <end position="22"/>
    </location>
</feature>
<dbReference type="OrthoDB" id="10276732at2759"/>
<dbReference type="Proteomes" id="UP000697107">
    <property type="component" value="Unassembled WGS sequence"/>
</dbReference>
<dbReference type="EMBL" id="RCMG01000590">
    <property type="protein sequence ID" value="KAG2851696.1"/>
    <property type="molecule type" value="Genomic_DNA"/>
</dbReference>
<dbReference type="EMBL" id="JAENGZ010000844">
    <property type="protein sequence ID" value="KAG6953225.1"/>
    <property type="molecule type" value="Genomic_DNA"/>
</dbReference>
<dbReference type="Proteomes" id="UP000688947">
    <property type="component" value="Unassembled WGS sequence"/>
</dbReference>
<evidence type="ECO:0000313" key="6">
    <source>
        <dbReference type="EMBL" id="KAG6953225.1"/>
    </source>
</evidence>
<reference evidence="6" key="3">
    <citation type="submission" date="2021-01" db="EMBL/GenBank/DDBJ databases">
        <title>Phytophthora aleatoria, a newly-described species from Pinus radiata is distinct from Phytophthora cactorum isolates based on comparative genomics.</title>
        <authorList>
            <person name="Mcdougal R."/>
            <person name="Panda P."/>
            <person name="Williams N."/>
            <person name="Studholme D.J."/>
        </authorList>
    </citation>
    <scope>NUCLEOTIDE SEQUENCE</scope>
    <source>
        <strain evidence="6">NZFS 3830</strain>
    </source>
</reference>
<name>A0A329RRU2_9STRA</name>
<reference evidence="7 8" key="1">
    <citation type="submission" date="2018-01" db="EMBL/GenBank/DDBJ databases">
        <title>Draft genome of the strawberry crown rot pathogen Phytophthora cactorum.</title>
        <authorList>
            <person name="Armitage A.D."/>
            <person name="Lysoe E."/>
            <person name="Nellist C.F."/>
            <person name="Harrison R.J."/>
            <person name="Brurberg M.B."/>
        </authorList>
    </citation>
    <scope>NUCLEOTIDE SEQUENCE [LARGE SCALE GENOMIC DNA]</scope>
    <source>
        <strain evidence="7 8">10300</strain>
    </source>
</reference>
<evidence type="ECO:0000256" key="1">
    <source>
        <dbReference type="SAM" id="SignalP"/>
    </source>
</evidence>
<dbReference type="Proteomes" id="UP000735874">
    <property type="component" value="Unassembled WGS sequence"/>
</dbReference>
<evidence type="ECO:0000313" key="3">
    <source>
        <dbReference type="EMBL" id="KAG2903959.1"/>
    </source>
</evidence>
<dbReference type="Proteomes" id="UP000736787">
    <property type="component" value="Unassembled WGS sequence"/>
</dbReference>
<dbReference type="AlphaFoldDB" id="A0A329RRU2"/>
<dbReference type="Proteomes" id="UP000251314">
    <property type="component" value="Unassembled WGS sequence"/>
</dbReference>
<dbReference type="EMBL" id="MJFZ01000569">
    <property type="protein sequence ID" value="RAW27383.1"/>
    <property type="molecule type" value="Genomic_DNA"/>
</dbReference>
<accession>A0A329RRU2</accession>
<organism evidence="7 8">
    <name type="scientific">Phytophthora cactorum</name>
    <dbReference type="NCBI Taxonomy" id="29920"/>
    <lineage>
        <taxon>Eukaryota</taxon>
        <taxon>Sar</taxon>
        <taxon>Stramenopiles</taxon>
        <taxon>Oomycota</taxon>
        <taxon>Peronosporomycetes</taxon>
        <taxon>Peronosporales</taxon>
        <taxon>Peronosporaceae</taxon>
        <taxon>Phytophthora</taxon>
    </lineage>
</organism>
<evidence type="ECO:0000313" key="5">
    <source>
        <dbReference type="EMBL" id="KAG2972641.1"/>
    </source>
</evidence>
<dbReference type="VEuPathDB" id="FungiDB:PC110_g16225"/>